<evidence type="ECO:0000256" key="1">
    <source>
        <dbReference type="SAM" id="SignalP"/>
    </source>
</evidence>
<evidence type="ECO:0000313" key="2">
    <source>
        <dbReference type="EMBL" id="KAF7431825.1"/>
    </source>
</evidence>
<feature type="chain" id="PRO_5032607859" evidence="1">
    <location>
        <begin position="25"/>
        <end position="245"/>
    </location>
</feature>
<dbReference type="EMBL" id="JACSDY010000003">
    <property type="protein sequence ID" value="KAF7431825.1"/>
    <property type="molecule type" value="Genomic_DNA"/>
</dbReference>
<keyword evidence="1" id="KW-0732">Signal</keyword>
<sequence length="245" mass="27036">MNRECPSILCILVLLMVLLQRASAIDCFKCVSIDGDNKPCDDPFHNNGSLAFLESPCLGGRKGRDGLFPATACIKISGIYDESGISLTVRSCALDSGTLTTDSEIIRMSHCGGFYFDDKDLCIDAMRTYLNAFHGIVNIVKSIKCDDVEDFASACIVVILWVEAIRIVMSLVKQKGSRTGNIGVSMGSHEIVKNSLRRDIEGYDTKTSSYKVLEIKFTLQFQCHDSSESTDTNMDLVWSKSEQTK</sequence>
<evidence type="ECO:0000313" key="3">
    <source>
        <dbReference type="Proteomes" id="UP000600918"/>
    </source>
</evidence>
<organism evidence="2 3">
    <name type="scientific">Vespula pensylvanica</name>
    <name type="common">Western yellow jacket</name>
    <name type="synonym">Wasp</name>
    <dbReference type="NCBI Taxonomy" id="30213"/>
    <lineage>
        <taxon>Eukaryota</taxon>
        <taxon>Metazoa</taxon>
        <taxon>Ecdysozoa</taxon>
        <taxon>Arthropoda</taxon>
        <taxon>Hexapoda</taxon>
        <taxon>Insecta</taxon>
        <taxon>Pterygota</taxon>
        <taxon>Neoptera</taxon>
        <taxon>Endopterygota</taxon>
        <taxon>Hymenoptera</taxon>
        <taxon>Apocrita</taxon>
        <taxon>Aculeata</taxon>
        <taxon>Vespoidea</taxon>
        <taxon>Vespidae</taxon>
        <taxon>Vespinae</taxon>
        <taxon>Vespula</taxon>
    </lineage>
</organism>
<gene>
    <name evidence="2" type="ORF">H0235_004749</name>
</gene>
<name>A0A834UCU1_VESPE</name>
<dbReference type="PANTHER" id="PTHR38332:SF1">
    <property type="entry name" value="RE49668P"/>
    <property type="match status" value="1"/>
</dbReference>
<proteinExistence type="predicted"/>
<feature type="signal peptide" evidence="1">
    <location>
        <begin position="1"/>
        <end position="24"/>
    </location>
</feature>
<accession>A0A834UCU1</accession>
<dbReference type="PANTHER" id="PTHR38332">
    <property type="entry name" value="PROTEIN CBG11604"/>
    <property type="match status" value="1"/>
</dbReference>
<dbReference type="Proteomes" id="UP000600918">
    <property type="component" value="Unassembled WGS sequence"/>
</dbReference>
<comment type="caution">
    <text evidence="2">The sequence shown here is derived from an EMBL/GenBank/DDBJ whole genome shotgun (WGS) entry which is preliminary data.</text>
</comment>
<protein>
    <submittedName>
        <fullName evidence="2">Uncharacterized protein</fullName>
    </submittedName>
</protein>
<keyword evidence="3" id="KW-1185">Reference proteome</keyword>
<reference evidence="2" key="1">
    <citation type="journal article" date="2020" name="G3 (Bethesda)">
        <title>High-Quality Assemblies for Three Invasive Social Wasps from the &lt;i&gt;Vespula&lt;/i&gt; Genus.</title>
        <authorList>
            <person name="Harrop T.W.R."/>
            <person name="Guhlin J."/>
            <person name="McLaughlin G.M."/>
            <person name="Permina E."/>
            <person name="Stockwell P."/>
            <person name="Gilligan J."/>
            <person name="Le Lec M.F."/>
            <person name="Gruber M.A.M."/>
            <person name="Quinn O."/>
            <person name="Lovegrove M."/>
            <person name="Duncan E.J."/>
            <person name="Remnant E.J."/>
            <person name="Van Eeckhoven J."/>
            <person name="Graham B."/>
            <person name="Knapp R.A."/>
            <person name="Langford K.W."/>
            <person name="Kronenberg Z."/>
            <person name="Press M.O."/>
            <person name="Eacker S.M."/>
            <person name="Wilson-Rankin E.E."/>
            <person name="Purcell J."/>
            <person name="Lester P.J."/>
            <person name="Dearden P.K."/>
        </authorList>
    </citation>
    <scope>NUCLEOTIDE SEQUENCE</scope>
    <source>
        <strain evidence="2">Volc-1</strain>
    </source>
</reference>
<dbReference type="AlphaFoldDB" id="A0A834UCU1"/>